<dbReference type="SUPFAM" id="SSF111331">
    <property type="entry name" value="NAD kinase/diacylglycerol kinase-like"/>
    <property type="match status" value="1"/>
</dbReference>
<evidence type="ECO:0000256" key="3">
    <source>
        <dbReference type="ARBA" id="ARBA00022679"/>
    </source>
</evidence>
<evidence type="ECO:0000256" key="4">
    <source>
        <dbReference type="ARBA" id="ARBA00022741"/>
    </source>
</evidence>
<dbReference type="Pfam" id="PF00609">
    <property type="entry name" value="DAGK_acc"/>
    <property type="match status" value="1"/>
</dbReference>
<dbReference type="Pfam" id="PF00781">
    <property type="entry name" value="DAGK_cat"/>
    <property type="match status" value="1"/>
</dbReference>
<dbReference type="OrthoDB" id="242257at2759"/>
<evidence type="ECO:0000256" key="5">
    <source>
        <dbReference type="ARBA" id="ARBA00022777"/>
    </source>
</evidence>
<dbReference type="GO" id="GO:0007200">
    <property type="term" value="P:phospholipase C-activating G protein-coupled receptor signaling pathway"/>
    <property type="evidence" value="ECO:0007669"/>
    <property type="project" value="InterPro"/>
</dbReference>
<comment type="similarity">
    <text evidence="1">Belongs to the eukaryotic diacylglycerol kinase family.</text>
</comment>
<accession>A0A077ZUG0</accession>
<dbReference type="PANTHER" id="PTHR11255">
    <property type="entry name" value="DIACYLGLYCEROL KINASE"/>
    <property type="match status" value="1"/>
</dbReference>
<reference evidence="9 10" key="1">
    <citation type="submission" date="2014-06" db="EMBL/GenBank/DDBJ databases">
        <authorList>
            <person name="Swart Estienne"/>
        </authorList>
    </citation>
    <scope>NUCLEOTIDE SEQUENCE [LARGE SCALE GENOMIC DNA]</scope>
    <source>
        <strain evidence="9 10">130c</strain>
    </source>
</reference>
<dbReference type="SMART" id="SM00046">
    <property type="entry name" value="DAGKc"/>
    <property type="match status" value="1"/>
</dbReference>
<evidence type="ECO:0000313" key="9">
    <source>
        <dbReference type="EMBL" id="CDW73512.1"/>
    </source>
</evidence>
<gene>
    <name evidence="9" type="primary">Contig14684.g15641</name>
    <name evidence="9" type="ORF">STYLEM_2492</name>
</gene>
<name>A0A077ZUG0_STYLE</name>
<keyword evidence="6" id="KW-0067">ATP-binding</keyword>
<dbReference type="OMA" id="NIWMNAQ"/>
<dbReference type="InterPro" id="IPR017438">
    <property type="entry name" value="ATP-NAD_kinase_N"/>
</dbReference>
<dbReference type="InterPro" id="IPR001206">
    <property type="entry name" value="Diacylglycerol_kinase_cat_dom"/>
</dbReference>
<protein>
    <recommendedName>
        <fullName evidence="2">diacylglycerol kinase (ATP)</fullName>
        <ecNumber evidence="2">2.7.1.107</ecNumber>
    </recommendedName>
</protein>
<dbReference type="PANTHER" id="PTHR11255:SF121">
    <property type="entry name" value="DIACYLGLYCEROL KINASE (ATP)"/>
    <property type="match status" value="1"/>
</dbReference>
<sequence>MEKRSDFEEIKTNPAMGSPINYDQSDDRSNFNGKSSINMVDEYQGSLNCVDQIFIEEHPTNASRLKEHSQFLTETYNQGSSSQSNLTRKTRVEEIKLYQVFLFANPKSGSQQARFFINQQMFEHTFELGKGVQAHLLIHNILDEQAAKSGYAQIASLQREDDPTVRIIMVTAGGDGSLIGIVMKAQEDKKNKVDFDKLLCCPLPYGTGNDLSRILKWGGSPDSQYYKKLDRLIQEICLNSEEQQINLWKVVIKYKEKGATYIVDSKSRKYVQDHDDFKRYMINYFGMGEDGRIGVAFEKNRTKYRCCNNCIYCWAGFKNFLGCCRNQTIAEQIDYMKVLDDDNQESLIDKKEDSLEEEKSMRSTEGIKLNQGGRVVFSTNQKDKDNFRLEGNPISIISTNINSMMGGRRNVWNESRNHIGLKNPYQTQKAPKKPLVQFNNQHFDDDVLEFNSFNTILQMVLTGGYRISQDRGPIQFKFKDLKKDFYAYLNVDGEYYKMRNPDTATVSLATDCTKSGKLRLLARKV</sequence>
<dbReference type="InParanoid" id="A0A077ZUG0"/>
<dbReference type="GO" id="GO:0016020">
    <property type="term" value="C:membrane"/>
    <property type="evidence" value="ECO:0007669"/>
    <property type="project" value="TreeGrafter"/>
</dbReference>
<keyword evidence="3" id="KW-0808">Transferase</keyword>
<keyword evidence="10" id="KW-1185">Reference proteome</keyword>
<keyword evidence="4" id="KW-0547">Nucleotide-binding</keyword>
<evidence type="ECO:0000256" key="6">
    <source>
        <dbReference type="ARBA" id="ARBA00022840"/>
    </source>
</evidence>
<dbReference type="GO" id="GO:0005524">
    <property type="term" value="F:ATP binding"/>
    <property type="evidence" value="ECO:0007669"/>
    <property type="project" value="UniProtKB-KW"/>
</dbReference>
<feature type="domain" description="DAGKc" evidence="8">
    <location>
        <begin position="99"/>
        <end position="248"/>
    </location>
</feature>
<dbReference type="EMBL" id="CCKQ01002424">
    <property type="protein sequence ID" value="CDW73512.1"/>
    <property type="molecule type" value="Genomic_DNA"/>
</dbReference>
<evidence type="ECO:0000313" key="10">
    <source>
        <dbReference type="Proteomes" id="UP000039865"/>
    </source>
</evidence>
<evidence type="ECO:0000259" key="8">
    <source>
        <dbReference type="SMART" id="SM00046"/>
    </source>
</evidence>
<dbReference type="InterPro" id="IPR037607">
    <property type="entry name" value="DGK"/>
</dbReference>
<dbReference type="FunCoup" id="A0A077ZUG0">
    <property type="interactions" value="18"/>
</dbReference>
<dbReference type="GO" id="GO:0004143">
    <property type="term" value="F:ATP-dependent diacylglycerol kinase activity"/>
    <property type="evidence" value="ECO:0007669"/>
    <property type="project" value="UniProtKB-EC"/>
</dbReference>
<dbReference type="InterPro" id="IPR000756">
    <property type="entry name" value="Diacylglycerol_kin_accessory"/>
</dbReference>
<dbReference type="Gene3D" id="3.40.50.10330">
    <property type="entry name" value="Probable inorganic polyphosphate/atp-NAD kinase, domain 1"/>
    <property type="match status" value="1"/>
</dbReference>
<evidence type="ECO:0000256" key="2">
    <source>
        <dbReference type="ARBA" id="ARBA00012133"/>
    </source>
</evidence>
<keyword evidence="5" id="KW-0418">Kinase</keyword>
<evidence type="ECO:0000256" key="7">
    <source>
        <dbReference type="SAM" id="MobiDB-lite"/>
    </source>
</evidence>
<dbReference type="InterPro" id="IPR016064">
    <property type="entry name" value="NAD/diacylglycerol_kinase_sf"/>
</dbReference>
<evidence type="ECO:0000256" key="1">
    <source>
        <dbReference type="ARBA" id="ARBA00009280"/>
    </source>
</evidence>
<feature type="region of interest" description="Disordered" evidence="7">
    <location>
        <begin position="1"/>
        <end position="35"/>
    </location>
</feature>
<dbReference type="EC" id="2.7.1.107" evidence="2"/>
<feature type="compositionally biased region" description="Basic and acidic residues" evidence="7">
    <location>
        <begin position="1"/>
        <end position="11"/>
    </location>
</feature>
<organism evidence="9 10">
    <name type="scientific">Stylonychia lemnae</name>
    <name type="common">Ciliate</name>
    <dbReference type="NCBI Taxonomy" id="5949"/>
    <lineage>
        <taxon>Eukaryota</taxon>
        <taxon>Sar</taxon>
        <taxon>Alveolata</taxon>
        <taxon>Ciliophora</taxon>
        <taxon>Intramacronucleata</taxon>
        <taxon>Spirotrichea</taxon>
        <taxon>Stichotrichia</taxon>
        <taxon>Sporadotrichida</taxon>
        <taxon>Oxytrichidae</taxon>
        <taxon>Stylonychinae</taxon>
        <taxon>Stylonychia</taxon>
    </lineage>
</organism>
<proteinExistence type="inferred from homology"/>
<dbReference type="Proteomes" id="UP000039865">
    <property type="component" value="Unassembled WGS sequence"/>
</dbReference>
<dbReference type="AlphaFoldDB" id="A0A077ZUG0"/>